<comment type="similarity">
    <text evidence="1">Belongs to the importin alpha family.</text>
</comment>
<accession>A0A9Q0LUL5</accession>
<gene>
    <name evidence="5" type="ORF">M0811_04343</name>
</gene>
<dbReference type="InterPro" id="IPR011989">
    <property type="entry name" value="ARM-like"/>
</dbReference>
<dbReference type="OrthoDB" id="29145at2759"/>
<dbReference type="Proteomes" id="UP001149090">
    <property type="component" value="Unassembled WGS sequence"/>
</dbReference>
<dbReference type="AlphaFoldDB" id="A0A9Q0LUL5"/>
<feature type="repeat" description="ARM" evidence="4">
    <location>
        <begin position="237"/>
        <end position="265"/>
    </location>
</feature>
<dbReference type="EMBL" id="JAPDFW010000033">
    <property type="protein sequence ID" value="KAJ5079322.1"/>
    <property type="molecule type" value="Genomic_DNA"/>
</dbReference>
<feature type="repeat" description="ARM" evidence="4">
    <location>
        <begin position="363"/>
        <end position="405"/>
    </location>
</feature>
<dbReference type="PANTHER" id="PTHR23316">
    <property type="entry name" value="IMPORTIN ALPHA"/>
    <property type="match status" value="1"/>
</dbReference>
<dbReference type="Pfam" id="PF00514">
    <property type="entry name" value="Arm"/>
    <property type="match status" value="5"/>
</dbReference>
<dbReference type="SMART" id="SM00185">
    <property type="entry name" value="ARM"/>
    <property type="match status" value="7"/>
</dbReference>
<evidence type="ECO:0000256" key="3">
    <source>
        <dbReference type="ARBA" id="ARBA00022927"/>
    </source>
</evidence>
<keyword evidence="3" id="KW-0653">Protein transport</keyword>
<dbReference type="InterPro" id="IPR016024">
    <property type="entry name" value="ARM-type_fold"/>
</dbReference>
<keyword evidence="2" id="KW-0813">Transport</keyword>
<reference evidence="5" key="1">
    <citation type="submission" date="2022-10" db="EMBL/GenBank/DDBJ databases">
        <title>Novel sulphate-reducing endosymbionts in the free-living metamonad Anaeramoeba.</title>
        <authorList>
            <person name="Jerlstrom-Hultqvist J."/>
            <person name="Cepicka I."/>
            <person name="Gallot-Lavallee L."/>
            <person name="Salas-Leiva D."/>
            <person name="Curtis B.A."/>
            <person name="Zahonova K."/>
            <person name="Pipaliya S."/>
            <person name="Dacks J."/>
            <person name="Roger A.J."/>
        </authorList>
    </citation>
    <scope>NUCLEOTIDE SEQUENCE</scope>
    <source>
        <strain evidence="5">BMAN</strain>
    </source>
</reference>
<dbReference type="PROSITE" id="PS50176">
    <property type="entry name" value="ARM_REPEAT"/>
    <property type="match status" value="3"/>
</dbReference>
<dbReference type="OMA" id="NAYAQMI"/>
<evidence type="ECO:0000256" key="4">
    <source>
        <dbReference type="PROSITE-ProRule" id="PRU00259"/>
    </source>
</evidence>
<evidence type="ECO:0000313" key="6">
    <source>
        <dbReference type="Proteomes" id="UP001149090"/>
    </source>
</evidence>
<organism evidence="5 6">
    <name type="scientific">Anaeramoeba ignava</name>
    <name type="common">Anaerobic marine amoeba</name>
    <dbReference type="NCBI Taxonomy" id="1746090"/>
    <lineage>
        <taxon>Eukaryota</taxon>
        <taxon>Metamonada</taxon>
        <taxon>Anaeramoebidae</taxon>
        <taxon>Anaeramoeba</taxon>
    </lineage>
</organism>
<feature type="repeat" description="ARM" evidence="4">
    <location>
        <begin position="194"/>
        <end position="237"/>
    </location>
</feature>
<dbReference type="GO" id="GO:0015031">
    <property type="term" value="P:protein transport"/>
    <property type="evidence" value="ECO:0007669"/>
    <property type="project" value="UniProtKB-KW"/>
</dbReference>
<evidence type="ECO:0000256" key="1">
    <source>
        <dbReference type="ARBA" id="ARBA00010394"/>
    </source>
</evidence>
<evidence type="ECO:0000256" key="2">
    <source>
        <dbReference type="ARBA" id="ARBA00022448"/>
    </source>
</evidence>
<proteinExistence type="inferred from homology"/>
<dbReference type="InterPro" id="IPR000225">
    <property type="entry name" value="Armadillo"/>
</dbReference>
<protein>
    <submittedName>
        <fullName evidence="5">Importin subunit alpha-4</fullName>
    </submittedName>
</protein>
<comment type="caution">
    <text evidence="5">The sequence shown here is derived from an EMBL/GenBank/DDBJ whole genome shotgun (WGS) entry which is preliminary data.</text>
</comment>
<dbReference type="Gene3D" id="1.25.10.10">
    <property type="entry name" value="Leucine-rich Repeat Variant"/>
    <property type="match status" value="1"/>
</dbReference>
<name>A0A9Q0LUL5_ANAIG</name>
<dbReference type="SUPFAM" id="SSF48371">
    <property type="entry name" value="ARM repeat"/>
    <property type="match status" value="1"/>
</dbReference>
<evidence type="ECO:0000313" key="5">
    <source>
        <dbReference type="EMBL" id="KAJ5079322.1"/>
    </source>
</evidence>
<sequence>MSEVSICIKGTLDIKQYPINEVTVEALEIDFNVSPIEFLESAKNEIEVPEDGVFKNLRVGEMYFIIRDEERDDIEFIRDEEPMQEDNTFQTEQDQYSDIEFIQTGDNMDEDVDKDIEEIIEKTKNTELAPSQKKTTFENPENIAFIQTQIAELPDIIMKIYSSDIKECLDSTTKIRRMLSMETNPPIQAIIESGVVSRLVEFLSLDDHPDIQFEAAWALTNVASGNSEQTRIVIESGAVPYFIKLLKSPDANVREQSIWALGNIAGDSSEHRDYILNFDLVENITGFFNNQQSLSLLRNAVWAISNFCRGKPKPKFERISKFIPILAAMLHSTDTEILTDSCWGLSYLTDGNNRQIQAVIDADVVPKLVNLVNSPQDTISTPALRTLGNIVSGDDSQTQLVLENGFLNAIPQLLRKRKQIRKEACWNVSNITAGTPAQIQMVIDANIIPIIVEILATDEKLIRQEAAWVICNGIAGGTSNQILYFLSCDAHLALCDVLESGFSPQVTTICLEALVSLMKVAKSDKYQVYLSSREQVLQVAQIFLEGNEKFVDHARRLVALCAEYDSSSSSKF</sequence>
<keyword evidence="6" id="KW-1185">Reference proteome</keyword>